<sequence length="152" mass="17403">MFTTDSKCIWHRQSRFPGPQSLVRAEELKVGIAVVQYGSTYCREYQAYIRRFETLELWGRRSLTLTATYESSLVTTRQPHVCLLECYITAIFNINISPSKLGLNYLPAFAGRANPHYVLTAEGKRKVRHWNMDTSLGESEHLLGPYVASRAE</sequence>
<organism evidence="1 2">
    <name type="scientific">Ascobolus immersus RN42</name>
    <dbReference type="NCBI Taxonomy" id="1160509"/>
    <lineage>
        <taxon>Eukaryota</taxon>
        <taxon>Fungi</taxon>
        <taxon>Dikarya</taxon>
        <taxon>Ascomycota</taxon>
        <taxon>Pezizomycotina</taxon>
        <taxon>Pezizomycetes</taxon>
        <taxon>Pezizales</taxon>
        <taxon>Ascobolaceae</taxon>
        <taxon>Ascobolus</taxon>
    </lineage>
</organism>
<protein>
    <submittedName>
        <fullName evidence="1">Uncharacterized protein</fullName>
    </submittedName>
</protein>
<name>A0A3N4I706_ASCIM</name>
<accession>A0A3N4I706</accession>
<dbReference type="Proteomes" id="UP000275078">
    <property type="component" value="Unassembled WGS sequence"/>
</dbReference>
<gene>
    <name evidence="1" type="ORF">BJ508DRAFT_108663</name>
</gene>
<evidence type="ECO:0000313" key="1">
    <source>
        <dbReference type="EMBL" id="RPA81872.1"/>
    </source>
</evidence>
<proteinExistence type="predicted"/>
<keyword evidence="2" id="KW-1185">Reference proteome</keyword>
<dbReference type="AlphaFoldDB" id="A0A3N4I706"/>
<reference evidence="1 2" key="1">
    <citation type="journal article" date="2018" name="Nat. Ecol. Evol.">
        <title>Pezizomycetes genomes reveal the molecular basis of ectomycorrhizal truffle lifestyle.</title>
        <authorList>
            <person name="Murat C."/>
            <person name="Payen T."/>
            <person name="Noel B."/>
            <person name="Kuo A."/>
            <person name="Morin E."/>
            <person name="Chen J."/>
            <person name="Kohler A."/>
            <person name="Krizsan K."/>
            <person name="Balestrini R."/>
            <person name="Da Silva C."/>
            <person name="Montanini B."/>
            <person name="Hainaut M."/>
            <person name="Levati E."/>
            <person name="Barry K.W."/>
            <person name="Belfiori B."/>
            <person name="Cichocki N."/>
            <person name="Clum A."/>
            <person name="Dockter R.B."/>
            <person name="Fauchery L."/>
            <person name="Guy J."/>
            <person name="Iotti M."/>
            <person name="Le Tacon F."/>
            <person name="Lindquist E.A."/>
            <person name="Lipzen A."/>
            <person name="Malagnac F."/>
            <person name="Mello A."/>
            <person name="Molinier V."/>
            <person name="Miyauchi S."/>
            <person name="Poulain J."/>
            <person name="Riccioni C."/>
            <person name="Rubini A."/>
            <person name="Sitrit Y."/>
            <person name="Splivallo R."/>
            <person name="Traeger S."/>
            <person name="Wang M."/>
            <person name="Zifcakova L."/>
            <person name="Wipf D."/>
            <person name="Zambonelli A."/>
            <person name="Paolocci F."/>
            <person name="Nowrousian M."/>
            <person name="Ottonello S."/>
            <person name="Baldrian P."/>
            <person name="Spatafora J.W."/>
            <person name="Henrissat B."/>
            <person name="Nagy L.G."/>
            <person name="Aury J.M."/>
            <person name="Wincker P."/>
            <person name="Grigoriev I.V."/>
            <person name="Bonfante P."/>
            <person name="Martin F.M."/>
        </authorList>
    </citation>
    <scope>NUCLEOTIDE SEQUENCE [LARGE SCALE GENOMIC DNA]</scope>
    <source>
        <strain evidence="1 2">RN42</strain>
    </source>
</reference>
<evidence type="ECO:0000313" key="2">
    <source>
        <dbReference type="Proteomes" id="UP000275078"/>
    </source>
</evidence>
<dbReference type="EMBL" id="ML119676">
    <property type="protein sequence ID" value="RPA81872.1"/>
    <property type="molecule type" value="Genomic_DNA"/>
</dbReference>